<feature type="transmembrane region" description="Helical" evidence="1">
    <location>
        <begin position="238"/>
        <end position="259"/>
    </location>
</feature>
<dbReference type="AlphaFoldDB" id="A0AAD1HEJ5"/>
<keyword evidence="1" id="KW-1133">Transmembrane helix</keyword>
<dbReference type="RefSeq" id="WP_083149280.1">
    <property type="nucleotide sequence ID" value="NZ_AP022560.1"/>
</dbReference>
<keyword evidence="3" id="KW-1185">Reference proteome</keyword>
<gene>
    <name evidence="2" type="ORF">MMOR_49060</name>
</gene>
<dbReference type="Proteomes" id="UP000466681">
    <property type="component" value="Chromosome"/>
</dbReference>
<sequence length="309" mass="34026">MTELMLSQAPPMYPVPPADLSAPFGWSLAFTVICVMFWLVALAWVVRLALRGEKLGLVFLLGGLCMGLLEPYLDYLGLLWFASDNVAVTVNLFQRHIPLYVVLGYSFFFGLQAYVIYRAIALGKGAKFFLYAYGLSWLFDAALQITGAQLGLYKYYGQQPFLFFGAPAWWYTIDASLQLTAGLVFFLLRHRLVGWGQLIVIPMLPGIYAGLNGALGWPTFTALNSNFDPELNGNGSTALVYLGGLVTIVLTGLLVWLVIAEIGRAQRRAGIDVNRNVSLREVLLAKIGIGLDDPATVGSNDFLSQPIRR</sequence>
<keyword evidence="1" id="KW-0812">Transmembrane</keyword>
<evidence type="ECO:0000256" key="1">
    <source>
        <dbReference type="SAM" id="Phobius"/>
    </source>
</evidence>
<feature type="transmembrane region" description="Helical" evidence="1">
    <location>
        <begin position="97"/>
        <end position="116"/>
    </location>
</feature>
<proteinExistence type="predicted"/>
<feature type="transmembrane region" description="Helical" evidence="1">
    <location>
        <begin position="20"/>
        <end position="45"/>
    </location>
</feature>
<dbReference type="KEGG" id="mmor:MMOR_49060"/>
<feature type="transmembrane region" description="Helical" evidence="1">
    <location>
        <begin position="195"/>
        <end position="218"/>
    </location>
</feature>
<protein>
    <submittedName>
        <fullName evidence="2">Uncharacterized protein</fullName>
    </submittedName>
</protein>
<evidence type="ECO:0000313" key="3">
    <source>
        <dbReference type="Proteomes" id="UP000466681"/>
    </source>
</evidence>
<name>A0AAD1HEJ5_9MYCO</name>
<organism evidence="2 3">
    <name type="scientific">Mycolicibacterium moriokaense</name>
    <dbReference type="NCBI Taxonomy" id="39691"/>
    <lineage>
        <taxon>Bacteria</taxon>
        <taxon>Bacillati</taxon>
        <taxon>Actinomycetota</taxon>
        <taxon>Actinomycetes</taxon>
        <taxon>Mycobacteriales</taxon>
        <taxon>Mycobacteriaceae</taxon>
        <taxon>Mycolicibacterium</taxon>
    </lineage>
</organism>
<accession>A0AAD1HEJ5</accession>
<reference evidence="2 3" key="1">
    <citation type="journal article" date="2019" name="Emerg. Microbes Infect.">
        <title>Comprehensive subspecies identification of 175 nontuberculous mycobacteria species based on 7547 genomic profiles.</title>
        <authorList>
            <person name="Matsumoto Y."/>
            <person name="Kinjo T."/>
            <person name="Motooka D."/>
            <person name="Nabeya D."/>
            <person name="Jung N."/>
            <person name="Uechi K."/>
            <person name="Horii T."/>
            <person name="Iida T."/>
            <person name="Fujita J."/>
            <person name="Nakamura S."/>
        </authorList>
    </citation>
    <scope>NUCLEOTIDE SEQUENCE [LARGE SCALE GENOMIC DNA]</scope>
    <source>
        <strain evidence="2 3">JCM 6375</strain>
    </source>
</reference>
<feature type="transmembrane region" description="Helical" evidence="1">
    <location>
        <begin position="128"/>
        <end position="148"/>
    </location>
</feature>
<dbReference type="EMBL" id="AP022560">
    <property type="protein sequence ID" value="BBX03970.1"/>
    <property type="molecule type" value="Genomic_DNA"/>
</dbReference>
<feature type="transmembrane region" description="Helical" evidence="1">
    <location>
        <begin position="57"/>
        <end position="82"/>
    </location>
</feature>
<keyword evidence="1" id="KW-0472">Membrane</keyword>
<evidence type="ECO:0000313" key="2">
    <source>
        <dbReference type="EMBL" id="BBX03970.1"/>
    </source>
</evidence>
<feature type="transmembrane region" description="Helical" evidence="1">
    <location>
        <begin position="168"/>
        <end position="188"/>
    </location>
</feature>